<sequence length="223" mass="24767">MNFLSPQDLGRLLQAYSGLMQQQLSQNHMQMPLLPAQLLTPPNSSPECISSASSSSDTPRRRKKTASTFCRLCEKDVSPPSGKKNQGPLRHVRQVHMNGDKVYQCKFCSFSAHYDKTHVITHLRRHHQDAKPSAENVIDNSKSFKKKTEDLILTCFKREDVSDTPSAETPFSSPTASNPDREQTKEERSADASFSSTSSISPPSSATTSPTRGFTIDQIISTH</sequence>
<dbReference type="Gene3D" id="3.30.160.60">
    <property type="entry name" value="Classic Zinc Finger"/>
    <property type="match status" value="1"/>
</dbReference>
<feature type="compositionally biased region" description="Low complexity" evidence="1">
    <location>
        <begin position="45"/>
        <end position="56"/>
    </location>
</feature>
<name>A0AA39HSQ7_9BILA</name>
<feature type="compositionally biased region" description="Low complexity" evidence="1">
    <location>
        <begin position="191"/>
        <end position="211"/>
    </location>
</feature>
<feature type="region of interest" description="Disordered" evidence="1">
    <location>
        <begin position="36"/>
        <end position="62"/>
    </location>
</feature>
<reference evidence="2" key="1">
    <citation type="submission" date="2023-06" db="EMBL/GenBank/DDBJ databases">
        <title>Genomic analysis of the entomopathogenic nematode Steinernema hermaphroditum.</title>
        <authorList>
            <person name="Schwarz E.M."/>
            <person name="Heppert J.K."/>
            <person name="Baniya A."/>
            <person name="Schwartz H.T."/>
            <person name="Tan C.-H."/>
            <person name="Antoshechkin I."/>
            <person name="Sternberg P.W."/>
            <person name="Goodrich-Blair H."/>
            <person name="Dillman A.R."/>
        </authorList>
    </citation>
    <scope>NUCLEOTIDE SEQUENCE</scope>
    <source>
        <strain evidence="2">PS9179</strain>
        <tissue evidence="2">Whole animal</tissue>
    </source>
</reference>
<accession>A0AA39HSQ7</accession>
<dbReference type="AlphaFoldDB" id="A0AA39HSQ7"/>
<evidence type="ECO:0008006" key="4">
    <source>
        <dbReference type="Google" id="ProtNLM"/>
    </source>
</evidence>
<gene>
    <name evidence="2" type="ORF">QR680_004979</name>
</gene>
<feature type="compositionally biased region" description="Basic and acidic residues" evidence="1">
    <location>
        <begin position="179"/>
        <end position="190"/>
    </location>
</feature>
<feature type="compositionally biased region" description="Polar residues" evidence="1">
    <location>
        <begin position="163"/>
        <end position="178"/>
    </location>
</feature>
<keyword evidence="3" id="KW-1185">Reference proteome</keyword>
<dbReference type="Proteomes" id="UP001175271">
    <property type="component" value="Unassembled WGS sequence"/>
</dbReference>
<comment type="caution">
    <text evidence="2">The sequence shown here is derived from an EMBL/GenBank/DDBJ whole genome shotgun (WGS) entry which is preliminary data.</text>
</comment>
<protein>
    <recommendedName>
        <fullName evidence="4">C2H2-type domain-containing protein</fullName>
    </recommendedName>
</protein>
<evidence type="ECO:0000313" key="3">
    <source>
        <dbReference type="Proteomes" id="UP001175271"/>
    </source>
</evidence>
<dbReference type="EMBL" id="JAUCMV010000003">
    <property type="protein sequence ID" value="KAK0410154.1"/>
    <property type="molecule type" value="Genomic_DNA"/>
</dbReference>
<proteinExistence type="predicted"/>
<evidence type="ECO:0000313" key="2">
    <source>
        <dbReference type="EMBL" id="KAK0410154.1"/>
    </source>
</evidence>
<organism evidence="2 3">
    <name type="scientific">Steinernema hermaphroditum</name>
    <dbReference type="NCBI Taxonomy" id="289476"/>
    <lineage>
        <taxon>Eukaryota</taxon>
        <taxon>Metazoa</taxon>
        <taxon>Ecdysozoa</taxon>
        <taxon>Nematoda</taxon>
        <taxon>Chromadorea</taxon>
        <taxon>Rhabditida</taxon>
        <taxon>Tylenchina</taxon>
        <taxon>Panagrolaimomorpha</taxon>
        <taxon>Strongyloidoidea</taxon>
        <taxon>Steinernematidae</taxon>
        <taxon>Steinernema</taxon>
    </lineage>
</organism>
<evidence type="ECO:0000256" key="1">
    <source>
        <dbReference type="SAM" id="MobiDB-lite"/>
    </source>
</evidence>
<feature type="region of interest" description="Disordered" evidence="1">
    <location>
        <begin position="162"/>
        <end position="223"/>
    </location>
</feature>